<protein>
    <submittedName>
        <fullName evidence="8">Alcohol dehydrogenase [acceptor]</fullName>
        <ecNumber evidence="8">1.1.99.-</ecNumber>
    </submittedName>
</protein>
<comment type="similarity">
    <text evidence="2">Belongs to the GMC oxidoreductase family.</text>
</comment>
<dbReference type="GO" id="GO:0050660">
    <property type="term" value="F:flavin adenine dinucleotide binding"/>
    <property type="evidence" value="ECO:0007669"/>
    <property type="project" value="InterPro"/>
</dbReference>
<dbReference type="PANTHER" id="PTHR11552:SF147">
    <property type="entry name" value="CHOLINE DEHYDROGENASE, MITOCHONDRIAL"/>
    <property type="match status" value="1"/>
</dbReference>
<dbReference type="AlphaFoldDB" id="A0A1A8TUR3"/>
<feature type="domain" description="Glucose-methanol-choline oxidoreductase C-terminal" evidence="7">
    <location>
        <begin position="398"/>
        <end position="531"/>
    </location>
</feature>
<dbReference type="PANTHER" id="PTHR11552">
    <property type="entry name" value="GLUCOSE-METHANOL-CHOLINE GMC OXIDOREDUCTASE"/>
    <property type="match status" value="1"/>
</dbReference>
<dbReference type="Gene3D" id="3.30.560.10">
    <property type="entry name" value="Glucose Oxidase, domain 3"/>
    <property type="match status" value="1"/>
</dbReference>
<dbReference type="InterPro" id="IPR007867">
    <property type="entry name" value="GMC_OxRtase_C"/>
</dbReference>
<evidence type="ECO:0000259" key="6">
    <source>
        <dbReference type="Pfam" id="PF00732"/>
    </source>
</evidence>
<evidence type="ECO:0000256" key="1">
    <source>
        <dbReference type="ARBA" id="ARBA00001974"/>
    </source>
</evidence>
<dbReference type="OrthoDB" id="9785276at2"/>
<dbReference type="InterPro" id="IPR036188">
    <property type="entry name" value="FAD/NAD-bd_sf"/>
</dbReference>
<feature type="domain" description="Glucose-methanol-choline oxidoreductase N-terminal" evidence="6">
    <location>
        <begin position="8"/>
        <end position="299"/>
    </location>
</feature>
<dbReference type="Proteomes" id="UP000092544">
    <property type="component" value="Unassembled WGS sequence"/>
</dbReference>
<evidence type="ECO:0000313" key="8">
    <source>
        <dbReference type="EMBL" id="SBS36997.1"/>
    </source>
</evidence>
<keyword evidence="8" id="KW-0560">Oxidoreductase</keyword>
<dbReference type="Gene3D" id="3.50.50.60">
    <property type="entry name" value="FAD/NAD(P)-binding domain"/>
    <property type="match status" value="1"/>
</dbReference>
<dbReference type="SUPFAM" id="SSF54373">
    <property type="entry name" value="FAD-linked reductases, C-terminal domain"/>
    <property type="match status" value="1"/>
</dbReference>
<dbReference type="GO" id="GO:0016614">
    <property type="term" value="F:oxidoreductase activity, acting on CH-OH group of donors"/>
    <property type="evidence" value="ECO:0007669"/>
    <property type="project" value="InterPro"/>
</dbReference>
<organism evidence="8 9">
    <name type="scientific">Marinomonas spartinae</name>
    <dbReference type="NCBI Taxonomy" id="1792290"/>
    <lineage>
        <taxon>Bacteria</taxon>
        <taxon>Pseudomonadati</taxon>
        <taxon>Pseudomonadota</taxon>
        <taxon>Gammaproteobacteria</taxon>
        <taxon>Oceanospirillales</taxon>
        <taxon>Oceanospirillaceae</taxon>
        <taxon>Marinomonas</taxon>
    </lineage>
</organism>
<comment type="cofactor">
    <cofactor evidence="1 5">
        <name>FAD</name>
        <dbReference type="ChEBI" id="CHEBI:57692"/>
    </cofactor>
</comment>
<dbReference type="PIRSF" id="PIRSF000137">
    <property type="entry name" value="Alcohol_oxidase"/>
    <property type="match status" value="1"/>
</dbReference>
<evidence type="ECO:0000256" key="2">
    <source>
        <dbReference type="ARBA" id="ARBA00010790"/>
    </source>
</evidence>
<dbReference type="Pfam" id="PF00732">
    <property type="entry name" value="GMC_oxred_N"/>
    <property type="match status" value="1"/>
</dbReference>
<proteinExistence type="inferred from homology"/>
<keyword evidence="9" id="KW-1185">Reference proteome</keyword>
<name>A0A1A8TUR3_9GAMM</name>
<dbReference type="SUPFAM" id="SSF51905">
    <property type="entry name" value="FAD/NAD(P)-binding domain"/>
    <property type="match status" value="1"/>
</dbReference>
<dbReference type="EMBL" id="FLOB01000015">
    <property type="protein sequence ID" value="SBS36997.1"/>
    <property type="molecule type" value="Genomic_DNA"/>
</dbReference>
<keyword evidence="4 5" id="KW-0274">FAD</keyword>
<dbReference type="InterPro" id="IPR000172">
    <property type="entry name" value="GMC_OxRdtase_N"/>
</dbReference>
<dbReference type="PROSITE" id="PS51257">
    <property type="entry name" value="PROKAR_LIPOPROTEIN"/>
    <property type="match status" value="1"/>
</dbReference>
<accession>A0A1A8TUR3</accession>
<dbReference type="RefSeq" id="WP_067019926.1">
    <property type="nucleotide sequence ID" value="NZ_FLOB01000015.1"/>
</dbReference>
<gene>
    <name evidence="8" type="primary">alkJ_2</name>
    <name evidence="8" type="ORF">MSP8886_03935</name>
</gene>
<keyword evidence="3" id="KW-0285">Flavoprotein</keyword>
<evidence type="ECO:0000256" key="3">
    <source>
        <dbReference type="ARBA" id="ARBA00022630"/>
    </source>
</evidence>
<evidence type="ECO:0000256" key="4">
    <source>
        <dbReference type="ARBA" id="ARBA00022827"/>
    </source>
</evidence>
<dbReference type="InterPro" id="IPR012132">
    <property type="entry name" value="GMC_OxRdtase"/>
</dbReference>
<evidence type="ECO:0000259" key="7">
    <source>
        <dbReference type="Pfam" id="PF05199"/>
    </source>
</evidence>
<dbReference type="Pfam" id="PF05199">
    <property type="entry name" value="GMC_oxred_C"/>
    <property type="match status" value="1"/>
</dbReference>
<dbReference type="STRING" id="1792290.MSP8886_03935"/>
<evidence type="ECO:0000256" key="5">
    <source>
        <dbReference type="PIRSR" id="PIRSR000137-2"/>
    </source>
</evidence>
<feature type="binding site" evidence="5">
    <location>
        <position position="223"/>
    </location>
    <ligand>
        <name>FAD</name>
        <dbReference type="ChEBI" id="CHEBI:57692"/>
    </ligand>
</feature>
<sequence>MTLQTKHFDYIIVGAGSSGCVLADRLSADGKSSVLLVEAGGRNHSELVNMPRAFLKMWGTPGYFSYFPIKNQKDRPADETWVYGRGLGGSSSTNGTWFLRGMQADYDSWRDLGLSEWSWKDVSRCFNEMESYQYDHADPSRGRKGPLQITELPYRSPVLDATLKAGQEFGLPILKDINTPNTQGIGYTQATVDRRGRRASSYRAFLKPALGRSNLTVITDTSVLRIVMEGCKATGIRCKQNDETFDVYANREVIVSAGVMQSPKLLQVSGIGPADVLERAGVEVVKDSPNVGRHLVDHAMLSISFRMKNAKGANFEFDGWRLTKNVLQYYLTRTGQMAYTSPELTALISMKGEPNWPDVQFGIGPFSMRSSEEMKANPGQGALEDKPGLTVNAMYLRPKSRGSISIESADINVPALNDANWWGDAEDRQTYIQLVKLIRRFIAQPALSKYIEHEVSPGDDCQTDEQISQALNWLVSAGLHATGTCRMGSPEDSVLDSRLRVHGIKGLRVVDCSSMPTPPSGNTNGPAMMLGYRASELILEDRESE</sequence>
<evidence type="ECO:0000313" key="9">
    <source>
        <dbReference type="Proteomes" id="UP000092544"/>
    </source>
</evidence>
<dbReference type="EC" id="1.1.99.-" evidence="8"/>
<reference evidence="8 9" key="1">
    <citation type="submission" date="2016-06" db="EMBL/GenBank/DDBJ databases">
        <authorList>
            <person name="Kjaerup R.B."/>
            <person name="Dalgaard T.S."/>
            <person name="Juul-Madsen H.R."/>
        </authorList>
    </citation>
    <scope>NUCLEOTIDE SEQUENCE [LARGE SCALE GENOMIC DNA]</scope>
    <source>
        <strain evidence="8 9">CECT 8886</strain>
    </source>
</reference>